<dbReference type="EMBL" id="UGVC01000001">
    <property type="protein sequence ID" value="SUD89752.1"/>
    <property type="molecule type" value="Genomic_DNA"/>
</dbReference>
<name>A0A379LJ12_9GAMM</name>
<dbReference type="InterPro" id="IPR003736">
    <property type="entry name" value="PAAI_dom"/>
</dbReference>
<dbReference type="CDD" id="cd03443">
    <property type="entry name" value="PaaI_thioesterase"/>
    <property type="match status" value="1"/>
</dbReference>
<dbReference type="STRING" id="1123034.GCA_000685805_02295"/>
<sequence>MTTYQNFSKPNKLEILQKLIEKSVTKGFDASIGIKYTYISPDKVEASLNINDSLHQPAGIVHGGVLSAIVETAGSVGGSAWLCEKEWDALFVGTSNSTDFIRPISTGVLNILAVPIQRGRTIQLWEISIKDSHNKLIATGRLKGQNVNSDKE</sequence>
<dbReference type="Pfam" id="PF03061">
    <property type="entry name" value="4HBT"/>
    <property type="match status" value="1"/>
</dbReference>
<comment type="similarity">
    <text evidence="1">Belongs to the thioesterase PaaI family.</text>
</comment>
<dbReference type="EC" id="3.1.2.-" evidence="4"/>
<dbReference type="NCBIfam" id="TIGR00369">
    <property type="entry name" value="unchar_dom_1"/>
    <property type="match status" value="1"/>
</dbReference>
<dbReference type="PANTHER" id="PTHR43240:SF5">
    <property type="entry name" value="1,4-DIHYDROXY-2-NAPHTHOYL-COA THIOESTERASE 1"/>
    <property type="match status" value="1"/>
</dbReference>
<keyword evidence="5" id="KW-1185">Reference proteome</keyword>
<dbReference type="InterPro" id="IPR029069">
    <property type="entry name" value="HotDog_dom_sf"/>
</dbReference>
<evidence type="ECO:0000256" key="2">
    <source>
        <dbReference type="ARBA" id="ARBA00022801"/>
    </source>
</evidence>
<evidence type="ECO:0000313" key="4">
    <source>
        <dbReference type="EMBL" id="SUD89752.1"/>
    </source>
</evidence>
<accession>A0A379LJ12</accession>
<feature type="domain" description="Thioesterase" evidence="3">
    <location>
        <begin position="59"/>
        <end position="137"/>
    </location>
</feature>
<dbReference type="SUPFAM" id="SSF54637">
    <property type="entry name" value="Thioesterase/thiol ester dehydrase-isomerase"/>
    <property type="match status" value="1"/>
</dbReference>
<dbReference type="Gene3D" id="3.10.129.10">
    <property type="entry name" value="Hotdog Thioesterase"/>
    <property type="match status" value="1"/>
</dbReference>
<protein>
    <submittedName>
        <fullName evidence="4">Esterase Rv1847/MT1895</fullName>
        <ecNumber evidence="4">3.1.2.-</ecNumber>
    </submittedName>
</protein>
<gene>
    <name evidence="4" type="ORF">NCTC10526_00050</name>
</gene>
<evidence type="ECO:0000259" key="3">
    <source>
        <dbReference type="Pfam" id="PF03061"/>
    </source>
</evidence>
<dbReference type="PANTHER" id="PTHR43240">
    <property type="entry name" value="1,4-DIHYDROXY-2-NAPHTHOYL-COA THIOESTERASE 1"/>
    <property type="match status" value="1"/>
</dbReference>
<evidence type="ECO:0000256" key="1">
    <source>
        <dbReference type="ARBA" id="ARBA00008324"/>
    </source>
</evidence>
<dbReference type="InterPro" id="IPR006683">
    <property type="entry name" value="Thioestr_dom"/>
</dbReference>
<dbReference type="GO" id="GO:0005829">
    <property type="term" value="C:cytosol"/>
    <property type="evidence" value="ECO:0007669"/>
    <property type="project" value="TreeGrafter"/>
</dbReference>
<dbReference type="RefSeq" id="WP_051584538.1">
    <property type="nucleotide sequence ID" value="NZ_CAJHAQ010000001.1"/>
</dbReference>
<keyword evidence="2 4" id="KW-0378">Hydrolase</keyword>
<reference evidence="4 5" key="1">
    <citation type="submission" date="2018-06" db="EMBL/GenBank/DDBJ databases">
        <authorList>
            <consortium name="Pathogen Informatics"/>
            <person name="Doyle S."/>
        </authorList>
    </citation>
    <scope>NUCLEOTIDE SEQUENCE [LARGE SCALE GENOMIC DNA]</scope>
    <source>
        <strain evidence="4 5">NCTC10526</strain>
    </source>
</reference>
<dbReference type="Proteomes" id="UP000254123">
    <property type="component" value="Unassembled WGS sequence"/>
</dbReference>
<organism evidence="4 5">
    <name type="scientific">Psychrobacter phenylpyruvicus</name>
    <dbReference type="NCBI Taxonomy" id="29432"/>
    <lineage>
        <taxon>Bacteria</taxon>
        <taxon>Pseudomonadati</taxon>
        <taxon>Pseudomonadota</taxon>
        <taxon>Gammaproteobacteria</taxon>
        <taxon>Moraxellales</taxon>
        <taxon>Moraxellaceae</taxon>
        <taxon>Psychrobacter</taxon>
    </lineage>
</organism>
<evidence type="ECO:0000313" key="5">
    <source>
        <dbReference type="Proteomes" id="UP000254123"/>
    </source>
</evidence>
<dbReference type="AlphaFoldDB" id="A0A379LJ12"/>
<proteinExistence type="inferred from homology"/>
<dbReference type="GO" id="GO:0061522">
    <property type="term" value="F:1,4-dihydroxy-2-naphthoyl-CoA thioesterase activity"/>
    <property type="evidence" value="ECO:0007669"/>
    <property type="project" value="TreeGrafter"/>
</dbReference>